<dbReference type="Proteomes" id="UP000594638">
    <property type="component" value="Unassembled WGS sequence"/>
</dbReference>
<comment type="caution">
    <text evidence="1">The sequence shown here is derived from an EMBL/GenBank/DDBJ whole genome shotgun (WGS) entry which is preliminary data.</text>
</comment>
<dbReference type="EMBL" id="CACTIH010009469">
    <property type="protein sequence ID" value="CAA3031659.1"/>
    <property type="molecule type" value="Genomic_DNA"/>
</dbReference>
<gene>
    <name evidence="1" type="ORF">OLEA9_A104269</name>
</gene>
<keyword evidence="2" id="KW-1185">Reference proteome</keyword>
<name>A0A8S0VGD0_OLEEU</name>
<sequence>DFGRRRRSKLEMSSVSVDGDGGNGFGWRRFWGVRIEEHGKHDGRSIWGCMSLRCCGRRCRMEFDRDSLRVISRVSRGEGKWD</sequence>
<dbReference type="Gramene" id="OE9A104269T1">
    <property type="protein sequence ID" value="OE9A104269C1"/>
    <property type="gene ID" value="OE9A104269"/>
</dbReference>
<feature type="non-terminal residue" evidence="1">
    <location>
        <position position="1"/>
    </location>
</feature>
<evidence type="ECO:0000313" key="2">
    <source>
        <dbReference type="Proteomes" id="UP000594638"/>
    </source>
</evidence>
<dbReference type="AlphaFoldDB" id="A0A8S0VGD0"/>
<protein>
    <submittedName>
        <fullName evidence="1">Uncharacterized protein</fullName>
    </submittedName>
</protein>
<reference evidence="1 2" key="1">
    <citation type="submission" date="2019-12" db="EMBL/GenBank/DDBJ databases">
        <authorList>
            <person name="Alioto T."/>
            <person name="Alioto T."/>
            <person name="Gomez Garrido J."/>
        </authorList>
    </citation>
    <scope>NUCLEOTIDE SEQUENCE [LARGE SCALE GENOMIC DNA]</scope>
</reference>
<proteinExistence type="predicted"/>
<evidence type="ECO:0000313" key="1">
    <source>
        <dbReference type="EMBL" id="CAA3031659.1"/>
    </source>
</evidence>
<organism evidence="1 2">
    <name type="scientific">Olea europaea subsp. europaea</name>
    <dbReference type="NCBI Taxonomy" id="158383"/>
    <lineage>
        <taxon>Eukaryota</taxon>
        <taxon>Viridiplantae</taxon>
        <taxon>Streptophyta</taxon>
        <taxon>Embryophyta</taxon>
        <taxon>Tracheophyta</taxon>
        <taxon>Spermatophyta</taxon>
        <taxon>Magnoliopsida</taxon>
        <taxon>eudicotyledons</taxon>
        <taxon>Gunneridae</taxon>
        <taxon>Pentapetalae</taxon>
        <taxon>asterids</taxon>
        <taxon>lamiids</taxon>
        <taxon>Lamiales</taxon>
        <taxon>Oleaceae</taxon>
        <taxon>Oleeae</taxon>
        <taxon>Olea</taxon>
    </lineage>
</organism>
<accession>A0A8S0VGD0</accession>